<proteinExistence type="predicted"/>
<feature type="region of interest" description="Disordered" evidence="1">
    <location>
        <begin position="1"/>
        <end position="67"/>
    </location>
</feature>
<evidence type="ECO:0000313" key="3">
    <source>
        <dbReference type="Proteomes" id="UP000287651"/>
    </source>
</evidence>
<evidence type="ECO:0000313" key="2">
    <source>
        <dbReference type="EMBL" id="RRT48738.1"/>
    </source>
</evidence>
<dbReference type="AlphaFoldDB" id="A0A426YAL5"/>
<feature type="region of interest" description="Disordered" evidence="1">
    <location>
        <begin position="85"/>
        <end position="107"/>
    </location>
</feature>
<gene>
    <name evidence="2" type="ORF">B296_00030502</name>
</gene>
<feature type="compositionally biased region" description="Basic residues" evidence="1">
    <location>
        <begin position="87"/>
        <end position="102"/>
    </location>
</feature>
<evidence type="ECO:0000256" key="1">
    <source>
        <dbReference type="SAM" id="MobiDB-lite"/>
    </source>
</evidence>
<reference evidence="2 3" key="1">
    <citation type="journal article" date="2014" name="Agronomy (Basel)">
        <title>A Draft Genome Sequence for Ensete ventricosum, the Drought-Tolerant Tree Against Hunger.</title>
        <authorList>
            <person name="Harrison J."/>
            <person name="Moore K.A."/>
            <person name="Paszkiewicz K."/>
            <person name="Jones T."/>
            <person name="Grant M."/>
            <person name="Ambacheew D."/>
            <person name="Muzemil S."/>
            <person name="Studholme D.J."/>
        </authorList>
    </citation>
    <scope>NUCLEOTIDE SEQUENCE [LARGE SCALE GENOMIC DNA]</scope>
</reference>
<dbReference type="EMBL" id="AMZH03013760">
    <property type="protein sequence ID" value="RRT48738.1"/>
    <property type="molecule type" value="Genomic_DNA"/>
</dbReference>
<sequence>MKAVGAHSRRGVRRGRETEGPTGICAASLARSSLKREQKPKQSRSLSSCCCPFTWESSSSSSSSSSSKESLIYWSNWSSESAINNGRKWRRRRQQRGRRRRWGGGGVHQHLGDHCHWIRGAEARSSGEGMSAALRPTLPLCIFSSLDMCLPAWSTSLYK</sequence>
<organism evidence="2 3">
    <name type="scientific">Ensete ventricosum</name>
    <name type="common">Abyssinian banana</name>
    <name type="synonym">Musa ensete</name>
    <dbReference type="NCBI Taxonomy" id="4639"/>
    <lineage>
        <taxon>Eukaryota</taxon>
        <taxon>Viridiplantae</taxon>
        <taxon>Streptophyta</taxon>
        <taxon>Embryophyta</taxon>
        <taxon>Tracheophyta</taxon>
        <taxon>Spermatophyta</taxon>
        <taxon>Magnoliopsida</taxon>
        <taxon>Liliopsida</taxon>
        <taxon>Zingiberales</taxon>
        <taxon>Musaceae</taxon>
        <taxon>Ensete</taxon>
    </lineage>
</organism>
<dbReference type="Proteomes" id="UP000287651">
    <property type="component" value="Unassembled WGS sequence"/>
</dbReference>
<name>A0A426YAL5_ENSVE</name>
<comment type="caution">
    <text evidence="2">The sequence shown here is derived from an EMBL/GenBank/DDBJ whole genome shotgun (WGS) entry which is preliminary data.</text>
</comment>
<protein>
    <submittedName>
        <fullName evidence="2">Uncharacterized protein</fullName>
    </submittedName>
</protein>
<accession>A0A426YAL5</accession>
<feature type="compositionally biased region" description="Low complexity" evidence="1">
    <location>
        <begin position="57"/>
        <end position="67"/>
    </location>
</feature>